<keyword evidence="5" id="KW-1185">Reference proteome</keyword>
<evidence type="ECO:0000256" key="2">
    <source>
        <dbReference type="ARBA" id="ARBA00022801"/>
    </source>
</evidence>
<dbReference type="GO" id="GO:0004185">
    <property type="term" value="F:serine-type carboxypeptidase activity"/>
    <property type="evidence" value="ECO:0007669"/>
    <property type="project" value="InterPro"/>
</dbReference>
<evidence type="ECO:0000256" key="3">
    <source>
        <dbReference type="SAM" id="SignalP"/>
    </source>
</evidence>
<evidence type="ECO:0000256" key="1">
    <source>
        <dbReference type="ARBA" id="ARBA00006096"/>
    </source>
</evidence>
<dbReference type="PANTHER" id="PTHR30023:SF0">
    <property type="entry name" value="PENICILLIN-SENSITIVE CARBOXYPEPTIDASE A"/>
    <property type="match status" value="1"/>
</dbReference>
<dbReference type="InterPro" id="IPR000667">
    <property type="entry name" value="Peptidase_S13"/>
</dbReference>
<dbReference type="Pfam" id="PF02113">
    <property type="entry name" value="Peptidase_S13"/>
    <property type="match status" value="1"/>
</dbReference>
<dbReference type="PRINTS" id="PR00922">
    <property type="entry name" value="DADACBPTASE3"/>
</dbReference>
<accession>A0A3D8Y3T2</accession>
<dbReference type="NCBIfam" id="TIGR00666">
    <property type="entry name" value="PBP4"/>
    <property type="match status" value="1"/>
</dbReference>
<evidence type="ECO:0000313" key="4">
    <source>
        <dbReference type="EMBL" id="REA56793.1"/>
    </source>
</evidence>
<keyword evidence="4" id="KW-0645">Protease</keyword>
<name>A0A3D8Y3T2_9BACT</name>
<protein>
    <submittedName>
        <fullName evidence="4">D-alanyl-D-alanine carboxypeptidase/D-alanyl-D-alanine-endopeptidase</fullName>
    </submittedName>
</protein>
<dbReference type="AlphaFoldDB" id="A0A3D8Y3T2"/>
<feature type="chain" id="PRO_5017707753" evidence="3">
    <location>
        <begin position="21"/>
        <end position="485"/>
    </location>
</feature>
<dbReference type="GO" id="GO:0006508">
    <property type="term" value="P:proteolysis"/>
    <property type="evidence" value="ECO:0007669"/>
    <property type="project" value="InterPro"/>
</dbReference>
<proteinExistence type="inferred from homology"/>
<reference evidence="4 5" key="1">
    <citation type="submission" date="2018-07" db="EMBL/GenBank/DDBJ databases">
        <title>Dyadobacter roseus sp. nov., isolated from rose rhizosphere soil.</title>
        <authorList>
            <person name="Chen L."/>
        </authorList>
    </citation>
    <scope>NUCLEOTIDE SEQUENCE [LARGE SCALE GENOMIC DNA]</scope>
    <source>
        <strain evidence="4 5">RS19</strain>
    </source>
</reference>
<comment type="caution">
    <text evidence="4">The sequence shown here is derived from an EMBL/GenBank/DDBJ whole genome shotgun (WGS) entry which is preliminary data.</text>
</comment>
<dbReference type="SUPFAM" id="SSF56601">
    <property type="entry name" value="beta-lactamase/transpeptidase-like"/>
    <property type="match status" value="1"/>
</dbReference>
<dbReference type="PANTHER" id="PTHR30023">
    <property type="entry name" value="D-ALANYL-D-ALANINE CARBOXYPEPTIDASE"/>
    <property type="match status" value="1"/>
</dbReference>
<dbReference type="EMBL" id="QNUL01000034">
    <property type="protein sequence ID" value="REA56793.1"/>
    <property type="molecule type" value="Genomic_DNA"/>
</dbReference>
<keyword evidence="4" id="KW-0121">Carboxypeptidase</keyword>
<dbReference type="Gene3D" id="3.40.710.10">
    <property type="entry name" value="DD-peptidase/beta-lactamase superfamily"/>
    <property type="match status" value="1"/>
</dbReference>
<dbReference type="GO" id="GO:0000270">
    <property type="term" value="P:peptidoglycan metabolic process"/>
    <property type="evidence" value="ECO:0007669"/>
    <property type="project" value="TreeGrafter"/>
</dbReference>
<feature type="signal peptide" evidence="3">
    <location>
        <begin position="1"/>
        <end position="20"/>
    </location>
</feature>
<sequence>MKCFLTVVFCFLSIAAKAQSADSIAINNLSDAVLELQNSELMRNGTLAISLKSTKDGKSKFALNPELSLPSASTLKLVTTATVMDVFGGDYRYKTYLEYDGVIRKDTLFGNIYVRGTGDPTLGSDRFTGYPTSADLLVKWTKAIQKLGVKVILGEVIGDGSFFDKNTVADSWIYADLGNYYGAGVGGLNFNDNLYKVKFKPGTRAGDPAVYLNTDPSLPYLTFRNEVTTGERGSGDKTILYGNPFSSQVVMTGTIPTGFATYQVKGSIPDPALYVGFVLQKALADVQIKVTRSSIDEKKELTRKVLDETVSPPLRDICLQTNLWSVNLYADAFLKLAGKRLGGDPSFDASAKAVKNYWVSKRADMRGFMIKDGSGLSPSGSVSVHNLTEILSMATKNPGFNDFYKTIAVMGQSGTVRNLGKGSRAAGNVRAKSGSIEGTRAYAGYVTAKSGEMLSFAIIAHKYEPESQRGVTDELVRIITLMAEL</sequence>
<evidence type="ECO:0000313" key="5">
    <source>
        <dbReference type="Proteomes" id="UP000256373"/>
    </source>
</evidence>
<dbReference type="Proteomes" id="UP000256373">
    <property type="component" value="Unassembled WGS sequence"/>
</dbReference>
<gene>
    <name evidence="4" type="primary">dacB</name>
    <name evidence="4" type="ORF">DSL64_25870</name>
</gene>
<dbReference type="Gene3D" id="3.50.80.20">
    <property type="entry name" value="D-Ala-D-Ala carboxypeptidase C, peptidase S13"/>
    <property type="match status" value="1"/>
</dbReference>
<comment type="similarity">
    <text evidence="1">Belongs to the peptidase S13 family.</text>
</comment>
<dbReference type="OrthoDB" id="9802627at2"/>
<dbReference type="RefSeq" id="WP_115833861.1">
    <property type="nucleotide sequence ID" value="NZ_QNUL01000034.1"/>
</dbReference>
<keyword evidence="2" id="KW-0378">Hydrolase</keyword>
<organism evidence="4 5">
    <name type="scientific">Dyadobacter luteus</name>
    <dbReference type="NCBI Taxonomy" id="2259619"/>
    <lineage>
        <taxon>Bacteria</taxon>
        <taxon>Pseudomonadati</taxon>
        <taxon>Bacteroidota</taxon>
        <taxon>Cytophagia</taxon>
        <taxon>Cytophagales</taxon>
        <taxon>Spirosomataceae</taxon>
        <taxon>Dyadobacter</taxon>
    </lineage>
</organism>
<keyword evidence="3" id="KW-0732">Signal</keyword>
<dbReference type="InterPro" id="IPR012338">
    <property type="entry name" value="Beta-lactam/transpept-like"/>
</dbReference>